<dbReference type="OrthoDB" id="288208at2"/>
<protein>
    <recommendedName>
        <fullName evidence="1">Methanolan biosynthesis EpsI domain-containing protein</fullName>
    </recommendedName>
</protein>
<proteinExistence type="predicted"/>
<keyword evidence="3" id="KW-1185">Reference proteome</keyword>
<dbReference type="EMBL" id="CP042914">
    <property type="protein sequence ID" value="QEG42471.1"/>
    <property type="molecule type" value="Genomic_DNA"/>
</dbReference>
<name>A0A5B9R729_9BACT</name>
<sequence>MNAALPPRNSSQKIAIVAIISLTLLSGVAHGYLDGRWAAKTDLQAVGQRLSELPEQCGDWVLLEQQELDPGAATLLRCYGSEVRVYQHQETEVVVNVALLFGPRGPIAVHTPEICYSSSGTKQFGETQAHTLDTAGSPHTLWQARFTQDQQPEPTLDVWYAWSDGGPMQAAQYPRVWLTENLYKIQVAGPVGNQAFQPCRNFLTAFLPYVEGVVE</sequence>
<evidence type="ECO:0000259" key="1">
    <source>
        <dbReference type="Pfam" id="PF11984"/>
    </source>
</evidence>
<gene>
    <name evidence="2" type="ORF">UC8_45100</name>
</gene>
<feature type="domain" description="Methanolan biosynthesis EpsI" evidence="1">
    <location>
        <begin position="19"/>
        <end position="166"/>
    </location>
</feature>
<accession>A0A5B9R729</accession>
<dbReference type="Pfam" id="PF11984">
    <property type="entry name" value="DUF3485"/>
    <property type="match status" value="1"/>
</dbReference>
<dbReference type="KEGG" id="rul:UC8_45100"/>
<evidence type="ECO:0000313" key="2">
    <source>
        <dbReference type="EMBL" id="QEG42471.1"/>
    </source>
</evidence>
<dbReference type="AlphaFoldDB" id="A0A5B9R729"/>
<dbReference type="Proteomes" id="UP000325286">
    <property type="component" value="Chromosome"/>
</dbReference>
<organism evidence="2 3">
    <name type="scientific">Roseimaritima ulvae</name>
    <dbReference type="NCBI Taxonomy" id="980254"/>
    <lineage>
        <taxon>Bacteria</taxon>
        <taxon>Pseudomonadati</taxon>
        <taxon>Planctomycetota</taxon>
        <taxon>Planctomycetia</taxon>
        <taxon>Pirellulales</taxon>
        <taxon>Pirellulaceae</taxon>
        <taxon>Roseimaritima</taxon>
    </lineage>
</organism>
<reference evidence="2 3" key="1">
    <citation type="submission" date="2019-08" db="EMBL/GenBank/DDBJ databases">
        <title>Deep-cultivation of Planctomycetes and their phenomic and genomic characterization uncovers novel biology.</title>
        <authorList>
            <person name="Wiegand S."/>
            <person name="Jogler M."/>
            <person name="Boedeker C."/>
            <person name="Pinto D."/>
            <person name="Vollmers J."/>
            <person name="Rivas-Marin E."/>
            <person name="Kohn T."/>
            <person name="Peeters S.H."/>
            <person name="Heuer A."/>
            <person name="Rast P."/>
            <person name="Oberbeckmann S."/>
            <person name="Bunk B."/>
            <person name="Jeske O."/>
            <person name="Meyerdierks A."/>
            <person name="Storesund J.E."/>
            <person name="Kallscheuer N."/>
            <person name="Luecker S."/>
            <person name="Lage O.M."/>
            <person name="Pohl T."/>
            <person name="Merkel B.J."/>
            <person name="Hornburger P."/>
            <person name="Mueller R.-W."/>
            <person name="Bruemmer F."/>
            <person name="Labrenz M."/>
            <person name="Spormann A.M."/>
            <person name="Op den Camp H."/>
            <person name="Overmann J."/>
            <person name="Amann R."/>
            <person name="Jetten M.S.M."/>
            <person name="Mascher T."/>
            <person name="Medema M.H."/>
            <person name="Devos D.P."/>
            <person name="Kaster A.-K."/>
            <person name="Ovreas L."/>
            <person name="Rohde M."/>
            <person name="Galperin M.Y."/>
            <person name="Jogler C."/>
        </authorList>
    </citation>
    <scope>NUCLEOTIDE SEQUENCE [LARGE SCALE GENOMIC DNA]</scope>
    <source>
        <strain evidence="2 3">UC8</strain>
    </source>
</reference>
<evidence type="ECO:0000313" key="3">
    <source>
        <dbReference type="Proteomes" id="UP000325286"/>
    </source>
</evidence>
<dbReference type="RefSeq" id="WP_068130274.1">
    <property type="nucleotide sequence ID" value="NZ_CP042914.1"/>
</dbReference>
<dbReference type="InterPro" id="IPR014263">
    <property type="entry name" value="Methanolan_biosynth_EpsI"/>
</dbReference>